<dbReference type="Pfam" id="PF04851">
    <property type="entry name" value="ResIII"/>
    <property type="match status" value="1"/>
</dbReference>
<keyword evidence="4" id="KW-1185">Reference proteome</keyword>
<protein>
    <submittedName>
        <fullName evidence="3">DEAD/DEAH box helicase family protein</fullName>
    </submittedName>
</protein>
<proteinExistence type="predicted"/>
<keyword evidence="3" id="KW-0067">ATP-binding</keyword>
<dbReference type="PANTHER" id="PTHR47396">
    <property type="entry name" value="TYPE I RESTRICTION ENZYME ECOKI R PROTEIN"/>
    <property type="match status" value="1"/>
</dbReference>
<dbReference type="EMBL" id="CP115965">
    <property type="protein sequence ID" value="WZX00238.1"/>
    <property type="molecule type" value="Genomic_DNA"/>
</dbReference>
<organism evidence="3 4">
    <name type="scientific">Propioniciclava soli</name>
    <dbReference type="NCBI Taxonomy" id="2775081"/>
    <lineage>
        <taxon>Bacteria</taxon>
        <taxon>Bacillati</taxon>
        <taxon>Actinomycetota</taxon>
        <taxon>Actinomycetes</taxon>
        <taxon>Propionibacteriales</taxon>
        <taxon>Propionibacteriaceae</taxon>
        <taxon>Propioniciclava</taxon>
    </lineage>
</organism>
<dbReference type="SUPFAM" id="SSF52540">
    <property type="entry name" value="P-loop containing nucleoside triphosphate hydrolases"/>
    <property type="match status" value="1"/>
</dbReference>
<evidence type="ECO:0000313" key="4">
    <source>
        <dbReference type="Proteomes" id="UP001434337"/>
    </source>
</evidence>
<reference evidence="3 4" key="1">
    <citation type="journal article" date="2023" name="Environ Microbiome">
        <title>A coral-associated actinobacterium mitigates coral bleaching under heat stress.</title>
        <authorList>
            <person name="Li J."/>
            <person name="Zou Y."/>
            <person name="Li Q."/>
            <person name="Zhang J."/>
            <person name="Bourne D.G."/>
            <person name="Lyu Y."/>
            <person name="Liu C."/>
            <person name="Zhang S."/>
        </authorList>
    </citation>
    <scope>NUCLEOTIDE SEQUENCE [LARGE SCALE GENOMIC DNA]</scope>
    <source>
        <strain evidence="3 4">SCSIO 13291</strain>
    </source>
</reference>
<dbReference type="InterPro" id="IPR014001">
    <property type="entry name" value="Helicase_ATP-bd"/>
</dbReference>
<dbReference type="InterPro" id="IPR006935">
    <property type="entry name" value="Helicase/UvrB_N"/>
</dbReference>
<keyword evidence="3" id="KW-0547">Nucleotide-binding</keyword>
<gene>
    <name evidence="3" type="ORF">PCC79_08670</name>
</gene>
<dbReference type="PANTHER" id="PTHR47396:SF1">
    <property type="entry name" value="ATP-DEPENDENT HELICASE IRC3-RELATED"/>
    <property type="match status" value="1"/>
</dbReference>
<feature type="compositionally biased region" description="Polar residues" evidence="1">
    <location>
        <begin position="465"/>
        <end position="485"/>
    </location>
</feature>
<dbReference type="InterPro" id="IPR027417">
    <property type="entry name" value="P-loop_NTPase"/>
</dbReference>
<dbReference type="Gene3D" id="3.40.50.300">
    <property type="entry name" value="P-loop containing nucleotide triphosphate hydrolases"/>
    <property type="match status" value="2"/>
</dbReference>
<feature type="domain" description="Helicase ATP-binding" evidence="2">
    <location>
        <begin position="41"/>
        <end position="230"/>
    </location>
</feature>
<keyword evidence="3" id="KW-0347">Helicase</keyword>
<accession>A0ABZ3CBR4</accession>
<name>A0ABZ3CBR4_9ACTN</name>
<feature type="region of interest" description="Disordered" evidence="1">
    <location>
        <begin position="457"/>
        <end position="498"/>
    </location>
</feature>
<dbReference type="RefSeq" id="WP_232550200.1">
    <property type="nucleotide sequence ID" value="NZ_CP115965.1"/>
</dbReference>
<dbReference type="GO" id="GO:0004386">
    <property type="term" value="F:helicase activity"/>
    <property type="evidence" value="ECO:0007669"/>
    <property type="project" value="UniProtKB-KW"/>
</dbReference>
<keyword evidence="3" id="KW-0378">Hydrolase</keyword>
<dbReference type="Proteomes" id="UP001434337">
    <property type="component" value="Chromosome"/>
</dbReference>
<evidence type="ECO:0000256" key="1">
    <source>
        <dbReference type="SAM" id="MobiDB-lite"/>
    </source>
</evidence>
<sequence length="837" mass="93098">MGDLNVDRELLDEVAERLDLRQTNRRAVETVLLRTSLHYDLDGNDSVFECIVDAATGVGKTYVLAGLIEYLALADPPARNFLVMAPGRTIRNKTIRNFTPGDKKSLTPGMRSVPFLVTADNFDSPATRAVMEDPTRTKVYVFTVQALTSATGEGRATHEFQEGLGTSFYEWLARQDDLVIFADEHHCYRGPAFSRTIRELNPELVVGLTATPERADEKLVVYRYPLAAAIADQLVKTPVVVGRRDDRNDAETKLLDGVSLLRKKERVLSRYCEENGLDPVNPVMLVVARNIEEAHEFRDVLDSADFDGGAWVNRTLLVHSRLTGDAKEQALADLDAVEDPDSPVRVIINVGMLKEGWDVKNVYVVASMRASVSEVLTEQTLGRGLRLPFGSYTGIEFLDTLEVLAHERYEALLEKRNVLNQSFVDYYTYAETRTRPDGTLTVTTKVEEVTADVLPGFDSPLAAQSGRTTASPSSPGAAQPTSIVDSDTRQAQADDEAQDEAQLREYLPLVGREPILIPKVKSVPVPAHVSLNDIDTDEYTRFDRLGKALTTELSTDLRRTKIVAKRVSDRAVKVGVEAATDEISATFVMDVPLEASRQMLLEHVMAVKGVAQRPAEIGAAQRIVARVIDAMGEDAAPSLSAFGERCAQRLQAEVSLALRDASNAQVSYEDKVELVPLEKVRAARKRQLDGHPDGGFDRNVAFNGWERNLYSNAWFDTKPEYRAANAIDEAKSVIVWARLHRNDIPITWTADGRQYNPDLVVIEEIDGRPHGWLVETKADKDITTEEVLGKRRGARRWTNVVNSSPEVRDVEWHYLLLAERDVSDAQGSWDQMKGFGR</sequence>
<evidence type="ECO:0000313" key="3">
    <source>
        <dbReference type="EMBL" id="WZX00238.1"/>
    </source>
</evidence>
<evidence type="ECO:0000259" key="2">
    <source>
        <dbReference type="PROSITE" id="PS51192"/>
    </source>
</evidence>
<dbReference type="PROSITE" id="PS51192">
    <property type="entry name" value="HELICASE_ATP_BIND_1"/>
    <property type="match status" value="1"/>
</dbReference>
<dbReference type="InterPro" id="IPR050742">
    <property type="entry name" value="Helicase_Restrict-Modif_Enz"/>
</dbReference>